<keyword evidence="11" id="KW-1133">Transmembrane helix</keyword>
<protein>
    <submittedName>
        <fullName evidence="16">YadA-like family protein</fullName>
    </submittedName>
</protein>
<feature type="domain" description="Trimeric autotransporter adhesin YadA-like stalk" evidence="14">
    <location>
        <begin position="2036"/>
        <end position="2069"/>
    </location>
</feature>
<accession>A0ABU1CIC6</accession>
<dbReference type="Pfam" id="PF13018">
    <property type="entry name" value="ESPR"/>
    <property type="match status" value="1"/>
</dbReference>
<evidence type="ECO:0000256" key="5">
    <source>
        <dbReference type="ARBA" id="ARBA00022452"/>
    </source>
</evidence>
<evidence type="ECO:0000256" key="2">
    <source>
        <dbReference type="ARBA" id="ARBA00004442"/>
    </source>
</evidence>
<evidence type="ECO:0000256" key="6">
    <source>
        <dbReference type="ARBA" id="ARBA00022692"/>
    </source>
</evidence>
<organism evidence="16 17">
    <name type="scientific">Lysobacter arvi</name>
    <dbReference type="NCBI Taxonomy" id="3038776"/>
    <lineage>
        <taxon>Bacteria</taxon>
        <taxon>Pseudomonadati</taxon>
        <taxon>Pseudomonadota</taxon>
        <taxon>Gammaproteobacteria</taxon>
        <taxon>Lysobacterales</taxon>
        <taxon>Lysobacteraceae</taxon>
        <taxon>Lysobacter</taxon>
    </lineage>
</organism>
<feature type="domain" description="Trimeric autotransporter adhesin YadA-like stalk" evidence="14">
    <location>
        <begin position="763"/>
        <end position="802"/>
    </location>
</feature>
<feature type="domain" description="Trimeric autotransporter adhesin YadA-like stalk" evidence="14">
    <location>
        <begin position="1507"/>
        <end position="1537"/>
    </location>
</feature>
<dbReference type="Gene3D" id="2.150.10.10">
    <property type="entry name" value="Serralysin-like metalloprotease, C-terminal"/>
    <property type="match status" value="6"/>
</dbReference>
<keyword evidence="7" id="KW-0732">Signal</keyword>
<dbReference type="InterPro" id="IPR008640">
    <property type="entry name" value="Adhesin_Head_dom"/>
</dbReference>
<feature type="domain" description="Trimeric autotransporter adhesin YadA-like stalk" evidence="14">
    <location>
        <begin position="1979"/>
        <end position="2001"/>
    </location>
</feature>
<keyword evidence="5" id="KW-1134">Transmembrane beta strand</keyword>
<evidence type="ECO:0000313" key="16">
    <source>
        <dbReference type="EMBL" id="MDR0184688.1"/>
    </source>
</evidence>
<feature type="domain" description="Trimeric autotransporter adhesin YadA-like stalk" evidence="14">
    <location>
        <begin position="255"/>
        <end position="286"/>
    </location>
</feature>
<feature type="domain" description="Trimeric autotransporter adhesin YadA-like head" evidence="13">
    <location>
        <begin position="696"/>
        <end position="718"/>
    </location>
</feature>
<feature type="domain" description="ESPR" evidence="15">
    <location>
        <begin position="1"/>
        <end position="44"/>
    </location>
</feature>
<sequence>MNKIYRVVWNAESGQWVVASEMAKGRKKKASGSGVLVASAVVATSIVLPGSAFASIVINGNPQETGIGCSYILDENPVSDWDASQASSRCLVPAGSSASGQGDPGKRVLFYSSDDTNGNEDSVNIGGYLDTWKTATFHGGVDMANTKITNLANGTNPGDAVNFGQMSAVDTKVTNAQNQIDAIKSGTALSFSANSGTNVDRKLGETLAIKGAASTAGTYSGNNLKTVTDTTTGAINIQMADAPKFGNITINDSGKITGLTDGTAATDAVTKGQMDTAVSNAGKWKIQANAGTADTITSADTINVADGKNTTVAYDATANKLTVGVVDNPTFSGLVTAQGGLDMASKKITNVADGTVSSTSKDAVNGSQLNTTNQNVTNVTNTVNNITNGGGIKYFHVNSTLADSTAGGADSTAIGPAASVNASAGGGIAMGRSSSVTANATYGGVAIGTAAKADANDALAFGRDSSASAADGVALGHSSKADRASGAGGSTMGAVSVGSGGTGAATGTRQIISVARGTQDTDAVNVSQLKGVTTALGGGSTVNADGTVKAPSYTVNGNTYNDVGSALSAAAASSGNVDALKWSTTASAYDAAHGSSATNKIVNVADGTVSSTSKDAVNGSQLNTTNQNVTNVTNTVNNITNGGGIKYFHVNSTLADSTAGGTDSTAIGPAASVNASAGGGIAMGRSSSVTANATYGGVAIGTAAKADANDALAFGRDASASAADGVALGHSSKADRASGAGGSTMGAVSVGSGGTGAATGTRQIISVARGTQDTDAVNLSQLKSVVTDLGGGAAVNADGTIKAPAYDVNGTTYTNVGGAVDALDSRMDTLSSKPLSFSANSGTKVDRKLGETLTIKGAASTAGTFSGNNIKTVTDTTTGTINIQMADAPKFGNITINDSGKITGLTDGTAATDAVTKGQLDAAVISAGAGWKIKANTSPEGTIKGGDTLNVVDGTNTKVAFDSSKNELKVSVADAPTFSGMVTANGGLTVGAGKVVDMGGNKITKVAAGTASTDAVNVSQLKGIADAIGGGTAINPTTGAITPPTFDMADGTQPKTVADAIDNLDGRVQEATDGIDGLDGKITDLGNKGLTFGGNTGTVQRKLGETLTIKGLASTAGTYSGNNIKTVADGTTGAISIQMAEAPKFGNITINDSGKITGLTDGTAATDAVTKGQLDAAVISAGAGWKIKANTSAEGTIKGGDTLNVVDGTNTKVAFDSSKNQLKVSVADAPTFSGMVTANGGLTVGAGKVVDMGGNKITKVAAGTADTDAVNVSQLKGIAEAIGGGTAVDPTTGAITQPEFQLADGTKADSVADAIDNLDGRVEDVKDGLDGLNADMEDVVKYDTADHDKVTFNADGDAVVLDNVAGGSIAEGSKEAINGGQAYEIANSVAEAIGGGSTVNEDGTISKPEFSLEDGETVVDNVGDAIDNLDDRTTANTDALNDILDGAGIKYFHANSTLADSQAKGVESVAIGGNAIANAKNSVALGSNSLADRENTISVGSKDGTRQIVYVKAGVQDTDAVNVSQLKGIADAIGGGTAINPTTGAITPPTFELADGTKADSVADAIDNLDGRVEDVKDGIDGLNADMEDVVKYDTADHDKVTFNADGDAVVLDNVAGGSITEGSKEAINGGQAYDIANSVVDALGGGSTVNEDGTISMPKYEVTNDDGTTTKVDGVEGAITNLDQRTYDNTTNITNLTQQITEGSVGLVQYDDETETVTVAAGKGGTMVDFANVDGESRQLKHVADGTEDEDAVNVSQLRDALGGSTTDEDGNYVGPSYTIINQAGEEVTVHNVGDAFTTIDGRVTNLYQQINEGSVGLVQQAAAGEKLTVGKDTDGAEVNFTGTAGDRKLTGVEDGTVSETSHDAVNGSQLYTVAQSVADAIGGGSTVDKDGSITAPTYNVTNVDGTTTEVHNVGDAVTNLDQRTYSNTTKIENITNQINNSGIGMVQQAAPGEDITVGKGTDGKAVNFTGTAGDRVLTGVAAGSADNDAINVKQLKDAGIIDASGNSKSVVTYDNAEKTSITMGGEGASTPVAIHNVADGVADHDAVNVQQLNQRLSQSNTEVLNQANSYTDKMVNDVWQNLGDAINEVNQQANRGIAAASALVNVTPYLPGHTAVNAGVASYRGEAALGVGVSRWSDNGRVNFNAGVSAAKGDEPVFRVGIGYVF</sequence>
<evidence type="ECO:0000256" key="10">
    <source>
        <dbReference type="ARBA" id="ARBA00023237"/>
    </source>
</evidence>
<dbReference type="Gene3D" id="2.60.40.4050">
    <property type="match status" value="1"/>
</dbReference>
<evidence type="ECO:0000259" key="14">
    <source>
        <dbReference type="Pfam" id="PF05662"/>
    </source>
</evidence>
<evidence type="ECO:0000256" key="3">
    <source>
        <dbReference type="ARBA" id="ARBA00005848"/>
    </source>
</evidence>
<feature type="domain" description="Trimeric autotransporter adhesin YadA-like stalk" evidence="14">
    <location>
        <begin position="347"/>
        <end position="389"/>
    </location>
</feature>
<dbReference type="Gene3D" id="1.20.5.170">
    <property type="match status" value="5"/>
</dbReference>
<dbReference type="InterPro" id="IPR005594">
    <property type="entry name" value="YadA_C"/>
</dbReference>
<gene>
    <name evidence="16" type="ORF">P8609_17125</name>
</gene>
<dbReference type="Pfam" id="PF05658">
    <property type="entry name" value="YadA_head"/>
    <property type="match status" value="3"/>
</dbReference>
<evidence type="ECO:0000256" key="1">
    <source>
        <dbReference type="ARBA" id="ARBA00004241"/>
    </source>
</evidence>
<dbReference type="Pfam" id="PF05662">
    <property type="entry name" value="YadA_stalk"/>
    <property type="match status" value="15"/>
</dbReference>
<feature type="domain" description="Trimeric autotransporter adhesin YadA-like stalk" evidence="14">
    <location>
        <begin position="901"/>
        <end position="938"/>
    </location>
</feature>
<reference evidence="16 17" key="1">
    <citation type="submission" date="2023-04" db="EMBL/GenBank/DDBJ databases">
        <title>Lysobacter sp. strain UC isolated from soil sample.</title>
        <authorList>
            <person name="Choksket S."/>
            <person name="Harshvardhan F."/>
            <person name="Rana R."/>
            <person name="Patil P.B."/>
            <person name="Korpole S."/>
        </authorList>
    </citation>
    <scope>NUCLEOTIDE SEQUENCE [LARGE SCALE GENOMIC DNA]</scope>
    <source>
        <strain evidence="16 17">UC</strain>
    </source>
</reference>
<keyword evidence="10" id="KW-0998">Cell outer membrane</keyword>
<dbReference type="InterPro" id="IPR045584">
    <property type="entry name" value="Pilin-like"/>
</dbReference>
<dbReference type="Proteomes" id="UP001233535">
    <property type="component" value="Unassembled WGS sequence"/>
</dbReference>
<evidence type="ECO:0000259" key="12">
    <source>
        <dbReference type="Pfam" id="PF03895"/>
    </source>
</evidence>
<proteinExistence type="inferred from homology"/>
<feature type="domain" description="Trimeric autotransporter adhesin YadA-like stalk" evidence="14">
    <location>
        <begin position="1155"/>
        <end position="1194"/>
    </location>
</feature>
<dbReference type="RefSeq" id="WP_309263809.1">
    <property type="nucleotide sequence ID" value="NZ_JARUHG010000007.1"/>
</dbReference>
<dbReference type="InterPro" id="IPR024973">
    <property type="entry name" value="ESPR"/>
</dbReference>
<evidence type="ECO:0000259" key="13">
    <source>
        <dbReference type="Pfam" id="PF05658"/>
    </source>
</evidence>
<dbReference type="Gene3D" id="6.10.250.2040">
    <property type="match status" value="4"/>
</dbReference>
<feature type="domain" description="Trimeric autotransporter adhesin YadA-like stalk" evidence="14">
    <location>
        <begin position="1256"/>
        <end position="1286"/>
    </location>
</feature>
<comment type="caution">
    <text evidence="16">The sequence shown here is derived from an EMBL/GenBank/DDBJ whole genome shotgun (WGS) entry which is preliminary data.</text>
</comment>
<feature type="domain" description="Trimeric autotransporter adhesin YadA-like head" evidence="13">
    <location>
        <begin position="1463"/>
        <end position="1489"/>
    </location>
</feature>
<keyword evidence="8" id="KW-0653">Protein transport</keyword>
<feature type="domain" description="Trimeric autotransporter adhesin YadA-like stalk" evidence="14">
    <location>
        <begin position="1742"/>
        <end position="1769"/>
    </location>
</feature>
<comment type="subcellular location">
    <subcellularLocation>
        <location evidence="2">Cell outer membrane</location>
    </subcellularLocation>
    <subcellularLocation>
        <location evidence="1">Cell surface</location>
    </subcellularLocation>
</comment>
<evidence type="ECO:0000256" key="11">
    <source>
        <dbReference type="SAM" id="Phobius"/>
    </source>
</evidence>
<keyword evidence="17" id="KW-1185">Reference proteome</keyword>
<feature type="domain" description="Trimeric autotransporter adhesin YadA-like stalk" evidence="14">
    <location>
        <begin position="1850"/>
        <end position="1891"/>
    </location>
</feature>
<evidence type="ECO:0000256" key="8">
    <source>
        <dbReference type="ARBA" id="ARBA00022927"/>
    </source>
</evidence>
<keyword evidence="4" id="KW-0813">Transport</keyword>
<feature type="domain" description="Trimeric autotransporter adhesin YadA-like stalk" evidence="14">
    <location>
        <begin position="510"/>
        <end position="549"/>
    </location>
</feature>
<dbReference type="SUPFAM" id="SSF101967">
    <property type="entry name" value="Adhesin YadA, collagen-binding domain"/>
    <property type="match status" value="9"/>
</dbReference>
<feature type="domain" description="Trimeric autotransporter adhesin YadA-like C-terminal membrane anchor" evidence="12">
    <location>
        <begin position="2109"/>
        <end position="2168"/>
    </location>
</feature>
<dbReference type="InterPro" id="IPR011049">
    <property type="entry name" value="Serralysin-like_metalloprot_C"/>
</dbReference>
<evidence type="ECO:0000313" key="17">
    <source>
        <dbReference type="Proteomes" id="UP001233535"/>
    </source>
</evidence>
<evidence type="ECO:0000259" key="15">
    <source>
        <dbReference type="Pfam" id="PF13018"/>
    </source>
</evidence>
<evidence type="ECO:0000256" key="4">
    <source>
        <dbReference type="ARBA" id="ARBA00022448"/>
    </source>
</evidence>
<dbReference type="Gene3D" id="3.30.1300.30">
    <property type="entry name" value="GSPII I/J protein-like"/>
    <property type="match status" value="1"/>
</dbReference>
<dbReference type="Gene3D" id="4.10.80.270">
    <property type="match status" value="1"/>
</dbReference>
<feature type="transmembrane region" description="Helical" evidence="11">
    <location>
        <begin position="34"/>
        <end position="58"/>
    </location>
</feature>
<keyword evidence="6 11" id="KW-0812">Transmembrane</keyword>
<dbReference type="EMBL" id="JARUHG010000007">
    <property type="protein sequence ID" value="MDR0184688.1"/>
    <property type="molecule type" value="Genomic_DNA"/>
</dbReference>
<dbReference type="SUPFAM" id="SSF54523">
    <property type="entry name" value="Pili subunits"/>
    <property type="match status" value="1"/>
</dbReference>
<feature type="domain" description="Trimeric autotransporter adhesin YadA-like stalk" evidence="14">
    <location>
        <begin position="600"/>
        <end position="642"/>
    </location>
</feature>
<name>A0ABU1CIC6_9GAMM</name>
<feature type="domain" description="Trimeric autotransporter adhesin YadA-like head" evidence="13">
    <location>
        <begin position="443"/>
        <end position="465"/>
    </location>
</feature>
<feature type="domain" description="Trimeric autotransporter adhesin YadA-like stalk" evidence="14">
    <location>
        <begin position="147"/>
        <end position="184"/>
    </location>
</feature>
<comment type="similarity">
    <text evidence="3">Belongs to the autotransporter-2 (AT-2) (TC 1.B.40) family.</text>
</comment>
<evidence type="ECO:0000256" key="7">
    <source>
        <dbReference type="ARBA" id="ARBA00022729"/>
    </source>
</evidence>
<feature type="domain" description="Trimeric autotransporter adhesin YadA-like stalk" evidence="14">
    <location>
        <begin position="1002"/>
        <end position="1032"/>
    </location>
</feature>
<evidence type="ECO:0000256" key="9">
    <source>
        <dbReference type="ARBA" id="ARBA00023136"/>
    </source>
</evidence>
<keyword evidence="9 11" id="KW-0472">Membrane</keyword>
<dbReference type="Pfam" id="PF03895">
    <property type="entry name" value="YadA_anchor"/>
    <property type="match status" value="1"/>
</dbReference>
<dbReference type="InterPro" id="IPR008635">
    <property type="entry name" value="Coiled_stalk_dom"/>
</dbReference>